<gene>
    <name evidence="1" type="ORF">M6B38_229145</name>
</gene>
<name>A0AAX6DUB3_IRIPA</name>
<dbReference type="AlphaFoldDB" id="A0AAX6DUB3"/>
<evidence type="ECO:0000313" key="1">
    <source>
        <dbReference type="EMBL" id="KAJ6795265.1"/>
    </source>
</evidence>
<sequence>MDQLSWISSFGKELRVWDYRYQCIDAECCPTYYGIGLDDTGDVDPQEDPAVAEDLPIV</sequence>
<reference evidence="1" key="2">
    <citation type="submission" date="2023-04" db="EMBL/GenBank/DDBJ databases">
        <authorList>
            <person name="Bruccoleri R.E."/>
            <person name="Oakeley E.J."/>
            <person name="Faust A.-M."/>
            <person name="Dessus-Babus S."/>
            <person name="Altorfer M."/>
            <person name="Burckhardt D."/>
            <person name="Oertli M."/>
            <person name="Naumann U."/>
            <person name="Petersen F."/>
            <person name="Wong J."/>
        </authorList>
    </citation>
    <scope>NUCLEOTIDE SEQUENCE</scope>
    <source>
        <strain evidence="1">GSM-AAB239-AS_SAM_17_03QT</strain>
        <tissue evidence="1">Leaf</tissue>
    </source>
</reference>
<proteinExistence type="predicted"/>
<comment type="caution">
    <text evidence="1">The sequence shown here is derived from an EMBL/GenBank/DDBJ whole genome shotgun (WGS) entry which is preliminary data.</text>
</comment>
<reference evidence="1" key="1">
    <citation type="journal article" date="2023" name="GigaByte">
        <title>Genome assembly of the bearded iris, Iris pallida Lam.</title>
        <authorList>
            <person name="Bruccoleri R.E."/>
            <person name="Oakeley E.J."/>
            <person name="Faust A.M.E."/>
            <person name="Altorfer M."/>
            <person name="Dessus-Babus S."/>
            <person name="Burckhardt D."/>
            <person name="Oertli M."/>
            <person name="Naumann U."/>
            <person name="Petersen F."/>
            <person name="Wong J."/>
        </authorList>
    </citation>
    <scope>NUCLEOTIDE SEQUENCE</scope>
    <source>
        <strain evidence="1">GSM-AAB239-AS_SAM_17_03QT</strain>
    </source>
</reference>
<dbReference type="EMBL" id="JANAVB010041932">
    <property type="protein sequence ID" value="KAJ6795265.1"/>
    <property type="molecule type" value="Genomic_DNA"/>
</dbReference>
<evidence type="ECO:0000313" key="2">
    <source>
        <dbReference type="Proteomes" id="UP001140949"/>
    </source>
</evidence>
<keyword evidence="2" id="KW-1185">Reference proteome</keyword>
<organism evidence="1 2">
    <name type="scientific">Iris pallida</name>
    <name type="common">Sweet iris</name>
    <dbReference type="NCBI Taxonomy" id="29817"/>
    <lineage>
        <taxon>Eukaryota</taxon>
        <taxon>Viridiplantae</taxon>
        <taxon>Streptophyta</taxon>
        <taxon>Embryophyta</taxon>
        <taxon>Tracheophyta</taxon>
        <taxon>Spermatophyta</taxon>
        <taxon>Magnoliopsida</taxon>
        <taxon>Liliopsida</taxon>
        <taxon>Asparagales</taxon>
        <taxon>Iridaceae</taxon>
        <taxon>Iridoideae</taxon>
        <taxon>Irideae</taxon>
        <taxon>Iris</taxon>
    </lineage>
</organism>
<protein>
    <submittedName>
        <fullName evidence="1">Uncharacterized protein</fullName>
    </submittedName>
</protein>
<dbReference type="Proteomes" id="UP001140949">
    <property type="component" value="Unassembled WGS sequence"/>
</dbReference>
<accession>A0AAX6DUB3</accession>